<reference evidence="2" key="1">
    <citation type="journal article" date="2014" name="Front. Microbiol.">
        <title>High frequency of phylogenetically diverse reductive dehalogenase-homologous genes in deep subseafloor sedimentary metagenomes.</title>
        <authorList>
            <person name="Kawai M."/>
            <person name="Futagami T."/>
            <person name="Toyoda A."/>
            <person name="Takaki Y."/>
            <person name="Nishi S."/>
            <person name="Hori S."/>
            <person name="Arai W."/>
            <person name="Tsubouchi T."/>
            <person name="Morono Y."/>
            <person name="Uchiyama I."/>
            <person name="Ito T."/>
            <person name="Fujiyama A."/>
            <person name="Inagaki F."/>
            <person name="Takami H."/>
        </authorList>
    </citation>
    <scope>NUCLEOTIDE SEQUENCE</scope>
    <source>
        <strain evidence="2">Expedition CK06-06</strain>
    </source>
</reference>
<feature type="transmembrane region" description="Helical" evidence="1">
    <location>
        <begin position="220"/>
        <end position="241"/>
    </location>
</feature>
<feature type="non-terminal residue" evidence="2">
    <location>
        <position position="261"/>
    </location>
</feature>
<feature type="transmembrane region" description="Helical" evidence="1">
    <location>
        <begin position="112"/>
        <end position="136"/>
    </location>
</feature>
<protein>
    <recommendedName>
        <fullName evidence="3">Cytochrome oxidase subunit I profile domain-containing protein</fullName>
    </recommendedName>
</protein>
<evidence type="ECO:0008006" key="3">
    <source>
        <dbReference type="Google" id="ProtNLM"/>
    </source>
</evidence>
<evidence type="ECO:0000313" key="2">
    <source>
        <dbReference type="EMBL" id="GAG28098.1"/>
    </source>
</evidence>
<keyword evidence="1" id="KW-1133">Transmembrane helix</keyword>
<proteinExistence type="predicted"/>
<organism evidence="2">
    <name type="scientific">marine sediment metagenome</name>
    <dbReference type="NCBI Taxonomy" id="412755"/>
    <lineage>
        <taxon>unclassified sequences</taxon>
        <taxon>metagenomes</taxon>
        <taxon>ecological metagenomes</taxon>
    </lineage>
</organism>
<gene>
    <name evidence="2" type="ORF">S01H1_50435</name>
</gene>
<feature type="non-terminal residue" evidence="2">
    <location>
        <position position="1"/>
    </location>
</feature>
<keyword evidence="1" id="KW-0472">Membrane</keyword>
<sequence>IIMLYHSLAIPFVASLVYLVLDQVPMGSPEEERRVRRSIVVPVTAGYMLTSVGGMTFAYAGRSWIAHGVYLVGLTLVFYAGVLLAIALWPSRRWAIDPDRYAHLWGIPLERLAFFLVAVFALVSAAIGGTAGAFFGNGFEAFLAEDIVRVDPHTTFELMIIAHLHIMLTLIDVMILLLVIRTYDVSGRVHRIAVPLTIIGTAVVTFATWSVIGWEGAHKVINIGSAFLLPGAILVAIWGFARLIRDGIGAQRPGFGGRLRA</sequence>
<feature type="transmembrane region" description="Helical" evidence="1">
    <location>
        <begin position="67"/>
        <end position="91"/>
    </location>
</feature>
<feature type="transmembrane region" description="Helical" evidence="1">
    <location>
        <begin position="156"/>
        <end position="180"/>
    </location>
</feature>
<dbReference type="EMBL" id="BARS01032497">
    <property type="protein sequence ID" value="GAG28098.1"/>
    <property type="molecule type" value="Genomic_DNA"/>
</dbReference>
<name>X0WUE9_9ZZZZ</name>
<feature type="transmembrane region" description="Helical" evidence="1">
    <location>
        <begin position="39"/>
        <end position="61"/>
    </location>
</feature>
<evidence type="ECO:0000256" key="1">
    <source>
        <dbReference type="SAM" id="Phobius"/>
    </source>
</evidence>
<accession>X0WUE9</accession>
<feature type="transmembrane region" description="Helical" evidence="1">
    <location>
        <begin position="6"/>
        <end position="27"/>
    </location>
</feature>
<dbReference type="AlphaFoldDB" id="X0WUE9"/>
<keyword evidence="1" id="KW-0812">Transmembrane</keyword>
<comment type="caution">
    <text evidence="2">The sequence shown here is derived from an EMBL/GenBank/DDBJ whole genome shotgun (WGS) entry which is preliminary data.</text>
</comment>
<feature type="transmembrane region" description="Helical" evidence="1">
    <location>
        <begin position="192"/>
        <end position="214"/>
    </location>
</feature>